<sequence>MRNLYDAPPSLIEQIQKNLFSFQILSTSTEKDNTKKQAKMFFPCKDIEENYVKNLPPEESQGAVAKPRFFNLMSVDFSNQEVPKLDGFALSFILSSGDILKYPSFYYSIQNLIYLASQCDVLDRTTSENLSFLLEIDALFTTFSSVSESIATGTSALNDAECLHAIVWSSRANHKIFSGWMKDTLVKQGLTTQKAESLLRSVTKSACSVKFDIKVAKQLISKLLQQTPSSPSEQCTKEQSPRLFDIFLIECAVAKVQVALDEYFSKPLSEGANTEAKELAEEMLPIILQSIEILSSCIRWSLLHQFAEMSTNAAQSTPPP</sequence>
<dbReference type="PANTHER" id="PTHR21725">
    <property type="entry name" value="E3 UBIQUITIN-PROTEIN LIGASE UBR4"/>
    <property type="match status" value="1"/>
</dbReference>
<organism evidence="2 3">
    <name type="scientific">Caerostris extrusa</name>
    <name type="common">Bark spider</name>
    <name type="synonym">Caerostris bankana</name>
    <dbReference type="NCBI Taxonomy" id="172846"/>
    <lineage>
        <taxon>Eukaryota</taxon>
        <taxon>Metazoa</taxon>
        <taxon>Ecdysozoa</taxon>
        <taxon>Arthropoda</taxon>
        <taxon>Chelicerata</taxon>
        <taxon>Arachnida</taxon>
        <taxon>Araneae</taxon>
        <taxon>Araneomorphae</taxon>
        <taxon>Entelegynae</taxon>
        <taxon>Araneoidea</taxon>
        <taxon>Araneidae</taxon>
        <taxon>Caerostris</taxon>
    </lineage>
</organism>
<dbReference type="PANTHER" id="PTHR21725:SF1">
    <property type="entry name" value="E3 UBIQUITIN-PROTEIN LIGASE UBR4"/>
    <property type="match status" value="1"/>
</dbReference>
<comment type="caution">
    <text evidence="2">The sequence shown here is derived from an EMBL/GenBank/DDBJ whole genome shotgun (WGS) entry which is preliminary data.</text>
</comment>
<dbReference type="Pfam" id="PF19423">
    <property type="entry name" value="E3_UBR4_N"/>
    <property type="match status" value="1"/>
</dbReference>
<keyword evidence="3" id="KW-1185">Reference proteome</keyword>
<dbReference type="Proteomes" id="UP001054945">
    <property type="component" value="Unassembled WGS sequence"/>
</dbReference>
<dbReference type="InterPro" id="IPR045189">
    <property type="entry name" value="UBR4-like"/>
</dbReference>
<gene>
    <name evidence="2" type="primary">UBR4</name>
    <name evidence="2" type="ORF">CEXT_700081</name>
</gene>
<reference evidence="2 3" key="1">
    <citation type="submission" date="2021-06" db="EMBL/GenBank/DDBJ databases">
        <title>Caerostris extrusa draft genome.</title>
        <authorList>
            <person name="Kono N."/>
            <person name="Arakawa K."/>
        </authorList>
    </citation>
    <scope>NUCLEOTIDE SEQUENCE [LARGE SCALE GENOMIC DNA]</scope>
</reference>
<dbReference type="InterPro" id="IPR045841">
    <property type="entry name" value="E3_UBR4_N"/>
</dbReference>
<evidence type="ECO:0000313" key="2">
    <source>
        <dbReference type="EMBL" id="GIX73752.1"/>
    </source>
</evidence>
<proteinExistence type="predicted"/>
<evidence type="ECO:0000313" key="3">
    <source>
        <dbReference type="Proteomes" id="UP001054945"/>
    </source>
</evidence>
<dbReference type="AlphaFoldDB" id="A0AAV4MQJ9"/>
<evidence type="ECO:0000259" key="1">
    <source>
        <dbReference type="Pfam" id="PF19423"/>
    </source>
</evidence>
<accession>A0AAV4MQJ9</accession>
<name>A0AAV4MQJ9_CAEEX</name>
<feature type="domain" description="E3 ubiquitin-protein ligase UBR4 N-terminal" evidence="1">
    <location>
        <begin position="2"/>
        <end position="312"/>
    </location>
</feature>
<dbReference type="EMBL" id="BPLR01002441">
    <property type="protein sequence ID" value="GIX73752.1"/>
    <property type="molecule type" value="Genomic_DNA"/>
</dbReference>
<protein>
    <submittedName>
        <fullName evidence="2">E3 ubiquitin-protein ligase UBR4</fullName>
    </submittedName>
</protein>